<protein>
    <submittedName>
        <fullName evidence="9">Putative small secreted protein</fullName>
    </submittedName>
</protein>
<evidence type="ECO:0000256" key="2">
    <source>
        <dbReference type="ARBA" id="ARBA00022475"/>
    </source>
</evidence>
<sequence>MSHMKRYLAFALALFAVTLAACNTIAGAGEDISKGGNAITNSADKAK</sequence>
<dbReference type="PROSITE" id="PS51257">
    <property type="entry name" value="PROKAR_LIPOPROTEIN"/>
    <property type="match status" value="1"/>
</dbReference>
<comment type="caution">
    <text evidence="9">The sequence shown here is derived from an EMBL/GenBank/DDBJ whole genome shotgun (WGS) entry which is preliminary data.</text>
</comment>
<feature type="region of interest" description="Disordered" evidence="7">
    <location>
        <begin position="28"/>
        <end position="47"/>
    </location>
</feature>
<evidence type="ECO:0000256" key="6">
    <source>
        <dbReference type="ARBA" id="ARBA00023288"/>
    </source>
</evidence>
<keyword evidence="2" id="KW-1003">Cell membrane</keyword>
<feature type="compositionally biased region" description="Polar residues" evidence="7">
    <location>
        <begin position="38"/>
        <end position="47"/>
    </location>
</feature>
<evidence type="ECO:0000313" key="9">
    <source>
        <dbReference type="EMBL" id="POR55969.1"/>
    </source>
</evidence>
<evidence type="ECO:0000256" key="8">
    <source>
        <dbReference type="SAM" id="SignalP"/>
    </source>
</evidence>
<dbReference type="EMBL" id="PQGA01000001">
    <property type="protein sequence ID" value="POR55969.1"/>
    <property type="molecule type" value="Genomic_DNA"/>
</dbReference>
<dbReference type="AlphaFoldDB" id="A0A2S4MMZ5"/>
<keyword evidence="3 8" id="KW-0732">Signal</keyword>
<dbReference type="InterPro" id="IPR012556">
    <property type="entry name" value="Entericidin"/>
</dbReference>
<proteinExistence type="inferred from homology"/>
<keyword evidence="6" id="KW-0449">Lipoprotein</keyword>
<evidence type="ECO:0000256" key="1">
    <source>
        <dbReference type="ARBA" id="ARBA00010296"/>
    </source>
</evidence>
<comment type="similarity">
    <text evidence="1">Belongs to the EcnA/EcnB lipoprotein family.</text>
</comment>
<evidence type="ECO:0000256" key="4">
    <source>
        <dbReference type="ARBA" id="ARBA00023136"/>
    </source>
</evidence>
<keyword evidence="4" id="KW-0472">Membrane</keyword>
<dbReference type="Proteomes" id="UP000237381">
    <property type="component" value="Unassembled WGS sequence"/>
</dbReference>
<accession>A0A2S4MMZ5</accession>
<gene>
    <name evidence="9" type="ORF">B0G62_101365</name>
</gene>
<keyword evidence="10" id="KW-1185">Reference proteome</keyword>
<evidence type="ECO:0000256" key="5">
    <source>
        <dbReference type="ARBA" id="ARBA00023139"/>
    </source>
</evidence>
<evidence type="ECO:0000256" key="3">
    <source>
        <dbReference type="ARBA" id="ARBA00022729"/>
    </source>
</evidence>
<organism evidence="9 10">
    <name type="scientific">Paraburkholderia eburnea</name>
    <dbReference type="NCBI Taxonomy" id="1189126"/>
    <lineage>
        <taxon>Bacteria</taxon>
        <taxon>Pseudomonadati</taxon>
        <taxon>Pseudomonadota</taxon>
        <taxon>Betaproteobacteria</taxon>
        <taxon>Burkholderiales</taxon>
        <taxon>Burkholderiaceae</taxon>
        <taxon>Paraburkholderia</taxon>
    </lineage>
</organism>
<evidence type="ECO:0000313" key="10">
    <source>
        <dbReference type="Proteomes" id="UP000237381"/>
    </source>
</evidence>
<name>A0A2S4MMZ5_9BURK</name>
<feature type="chain" id="PRO_5015410035" evidence="8">
    <location>
        <begin position="21"/>
        <end position="47"/>
    </location>
</feature>
<keyword evidence="5" id="KW-0564">Palmitate</keyword>
<feature type="signal peptide" evidence="8">
    <location>
        <begin position="1"/>
        <end position="20"/>
    </location>
</feature>
<reference evidence="9 10" key="1">
    <citation type="submission" date="2018-01" db="EMBL/GenBank/DDBJ databases">
        <title>Genomic Encyclopedia of Type Strains, Phase III (KMG-III): the genomes of soil and plant-associated and newly described type strains.</title>
        <authorList>
            <person name="Whitman W."/>
        </authorList>
    </citation>
    <scope>NUCLEOTIDE SEQUENCE [LARGE SCALE GENOMIC DNA]</scope>
    <source>
        <strain evidence="9 10">JCM 18070</strain>
    </source>
</reference>
<evidence type="ECO:0000256" key="7">
    <source>
        <dbReference type="SAM" id="MobiDB-lite"/>
    </source>
</evidence>
<dbReference type="Pfam" id="PF08085">
    <property type="entry name" value="Entericidin"/>
    <property type="match status" value="1"/>
</dbReference>
<dbReference type="GO" id="GO:0016020">
    <property type="term" value="C:membrane"/>
    <property type="evidence" value="ECO:0007669"/>
    <property type="project" value="InterPro"/>
</dbReference>
<dbReference type="GO" id="GO:0009636">
    <property type="term" value="P:response to toxic substance"/>
    <property type="evidence" value="ECO:0007669"/>
    <property type="project" value="InterPro"/>
</dbReference>